<evidence type="ECO:0000313" key="3">
    <source>
        <dbReference type="Proteomes" id="UP000290433"/>
    </source>
</evidence>
<dbReference type="InterPro" id="IPR038461">
    <property type="entry name" value="Schlafen_AlbA_2_dom_sf"/>
</dbReference>
<dbReference type="AlphaFoldDB" id="A0A444VXU4"/>
<evidence type="ECO:0000259" key="1">
    <source>
        <dbReference type="Pfam" id="PF04326"/>
    </source>
</evidence>
<dbReference type="Pfam" id="PF04326">
    <property type="entry name" value="SLFN_AlbA_2"/>
    <property type="match status" value="1"/>
</dbReference>
<dbReference type="InterPro" id="IPR007421">
    <property type="entry name" value="Schlafen_AlbA_2_dom"/>
</dbReference>
<dbReference type="OrthoDB" id="800010at2"/>
<dbReference type="Proteomes" id="UP000290433">
    <property type="component" value="Unassembled WGS sequence"/>
</dbReference>
<sequence>MNSVLEQIIKYDSEGANLDFKKEEYSLGRVEKKHEILKDISAFANHHSDADKYILIGVKEVNGVADSFFEIENLTDEAKYQQFLVENIEPKINFEYKSVMYEGKKIAYFRIFDNKNRPYLFKKNLQNPITNYIEYKIGDGFIRLGSSSRKLERADFENIYRNRFTEKDRKNDLVIESYFSTSDNEEIINFGVKYLDIRIENQSNKSIEFDVEMKVYKSENLGLISEDELIKKIREREKRPNRGFGINDEIILPQMLNLNVHLEENDSFILISRNRFKRKAAINLAQNSFELDIFCKYLLVLGENADEIKAELTIRSDDFTEGPLIKELIFKK</sequence>
<dbReference type="RefSeq" id="WP_129747552.1">
    <property type="nucleotide sequence ID" value="NZ_JUIV01000009.1"/>
</dbReference>
<protein>
    <submittedName>
        <fullName evidence="2">Divergent AAA domain protein</fullName>
    </submittedName>
</protein>
<proteinExistence type="predicted"/>
<feature type="domain" description="Schlafen AlbA-2" evidence="1">
    <location>
        <begin position="14"/>
        <end position="151"/>
    </location>
</feature>
<dbReference type="Gene3D" id="3.30.950.30">
    <property type="entry name" value="Schlafen, AAA domain"/>
    <property type="match status" value="1"/>
</dbReference>
<reference evidence="2 3" key="1">
    <citation type="submission" date="2014-12" db="EMBL/GenBank/DDBJ databases">
        <title>Genome sequence of Flavobacterium anhuiense RCM74.</title>
        <authorList>
            <person name="Kim J.F."/>
            <person name="Song J.Y."/>
            <person name="Kwak M.-J."/>
            <person name="Lee S.-W."/>
        </authorList>
    </citation>
    <scope>NUCLEOTIDE SEQUENCE [LARGE SCALE GENOMIC DNA]</scope>
    <source>
        <strain evidence="2 3">RCM74</strain>
    </source>
</reference>
<accession>A0A444VXU4</accession>
<organism evidence="2 3">
    <name type="scientific">Flavobacterium anhuiense</name>
    <dbReference type="NCBI Taxonomy" id="459526"/>
    <lineage>
        <taxon>Bacteria</taxon>
        <taxon>Pseudomonadati</taxon>
        <taxon>Bacteroidota</taxon>
        <taxon>Flavobacteriia</taxon>
        <taxon>Flavobacteriales</taxon>
        <taxon>Flavobacteriaceae</taxon>
        <taxon>Flavobacterium</taxon>
    </lineage>
</organism>
<dbReference type="EMBL" id="JUIV01000009">
    <property type="protein sequence ID" value="RYJ38342.1"/>
    <property type="molecule type" value="Genomic_DNA"/>
</dbReference>
<gene>
    <name evidence="2" type="ORF">NU08_2665</name>
</gene>
<evidence type="ECO:0000313" key="2">
    <source>
        <dbReference type="EMBL" id="RYJ38342.1"/>
    </source>
</evidence>
<comment type="caution">
    <text evidence="2">The sequence shown here is derived from an EMBL/GenBank/DDBJ whole genome shotgun (WGS) entry which is preliminary data.</text>
</comment>
<name>A0A444VXU4_9FLAO</name>